<keyword evidence="2" id="KW-1185">Reference proteome</keyword>
<name>A0A8X6HV16_TRICU</name>
<dbReference type="EMBL" id="BMAO01029236">
    <property type="protein sequence ID" value="GFR30403.1"/>
    <property type="molecule type" value="Genomic_DNA"/>
</dbReference>
<dbReference type="AlphaFoldDB" id="A0A8X6HV16"/>
<protein>
    <submittedName>
        <fullName evidence="1">Uncharacterized protein</fullName>
    </submittedName>
</protein>
<accession>A0A8X6HV16</accession>
<proteinExistence type="predicted"/>
<comment type="caution">
    <text evidence="1">The sequence shown here is derived from an EMBL/GenBank/DDBJ whole genome shotgun (WGS) entry which is preliminary data.</text>
</comment>
<evidence type="ECO:0000313" key="1">
    <source>
        <dbReference type="EMBL" id="GFR30403.1"/>
    </source>
</evidence>
<reference evidence="1" key="1">
    <citation type="submission" date="2020-07" db="EMBL/GenBank/DDBJ databases">
        <title>Multicomponent nature underlies the extraordinary mechanical properties of spider dragline silk.</title>
        <authorList>
            <person name="Kono N."/>
            <person name="Nakamura H."/>
            <person name="Mori M."/>
            <person name="Yoshida Y."/>
            <person name="Ohtoshi R."/>
            <person name="Malay A.D."/>
            <person name="Moran D.A.P."/>
            <person name="Tomita M."/>
            <person name="Numata K."/>
            <person name="Arakawa K."/>
        </authorList>
    </citation>
    <scope>NUCLEOTIDE SEQUENCE</scope>
</reference>
<organism evidence="1 2">
    <name type="scientific">Trichonephila clavata</name>
    <name type="common">Joro spider</name>
    <name type="synonym">Nephila clavata</name>
    <dbReference type="NCBI Taxonomy" id="2740835"/>
    <lineage>
        <taxon>Eukaryota</taxon>
        <taxon>Metazoa</taxon>
        <taxon>Ecdysozoa</taxon>
        <taxon>Arthropoda</taxon>
        <taxon>Chelicerata</taxon>
        <taxon>Arachnida</taxon>
        <taxon>Araneae</taxon>
        <taxon>Araneomorphae</taxon>
        <taxon>Entelegynae</taxon>
        <taxon>Araneoidea</taxon>
        <taxon>Nephilidae</taxon>
        <taxon>Trichonephila</taxon>
    </lineage>
</organism>
<sequence>MKAVRKTSVARKRMSNLAFLAGHGYVLGAITPDKFPIERETQATILKFRIHCCAITSRCGLLFLRVKRQVVPFFQQVTASGLMVLLIGIDLE</sequence>
<evidence type="ECO:0000313" key="2">
    <source>
        <dbReference type="Proteomes" id="UP000887116"/>
    </source>
</evidence>
<gene>
    <name evidence="1" type="ORF">TNCT_697781</name>
</gene>
<dbReference type="Proteomes" id="UP000887116">
    <property type="component" value="Unassembled WGS sequence"/>
</dbReference>